<dbReference type="InterPro" id="IPR000133">
    <property type="entry name" value="ER_ret_rcpt"/>
</dbReference>
<feature type="region of interest" description="Disordered" evidence="11">
    <location>
        <begin position="266"/>
        <end position="310"/>
    </location>
</feature>
<keyword evidence="9 12" id="KW-0472">Membrane</keyword>
<feature type="transmembrane region" description="Helical" evidence="12">
    <location>
        <begin position="67"/>
        <end position="84"/>
    </location>
</feature>
<dbReference type="EMBL" id="JBBBZM010000086">
    <property type="protein sequence ID" value="KAL0634746.1"/>
    <property type="molecule type" value="Genomic_DNA"/>
</dbReference>
<feature type="transmembrane region" description="Helical" evidence="12">
    <location>
        <begin position="158"/>
        <end position="176"/>
    </location>
</feature>
<reference evidence="13 14" key="1">
    <citation type="submission" date="2024-02" db="EMBL/GenBank/DDBJ databases">
        <title>Discinaceae phylogenomics.</title>
        <authorList>
            <person name="Dirks A.C."/>
            <person name="James T.Y."/>
        </authorList>
    </citation>
    <scope>NUCLEOTIDE SEQUENCE [LARGE SCALE GENOMIC DNA]</scope>
    <source>
        <strain evidence="13 14">ACD0624</strain>
    </source>
</reference>
<dbReference type="Pfam" id="PF00810">
    <property type="entry name" value="ER_lumen_recept"/>
    <property type="match status" value="1"/>
</dbReference>
<feature type="compositionally biased region" description="Acidic residues" evidence="11">
    <location>
        <begin position="274"/>
        <end position="294"/>
    </location>
</feature>
<evidence type="ECO:0000256" key="5">
    <source>
        <dbReference type="ARBA" id="ARBA00022824"/>
    </source>
</evidence>
<evidence type="ECO:0000256" key="12">
    <source>
        <dbReference type="SAM" id="Phobius"/>
    </source>
</evidence>
<dbReference type="PRINTS" id="PR00660">
    <property type="entry name" value="ERLUMENR"/>
</dbReference>
<sequence length="310" mass="34937">MNVFRLTGDLLHLFSKLILIFTIHSRRSAEGISLLAQSLYALVFLARYVDLLTVPWGYYIYNTIFKLFYIASSFYILFLMLRVYARTREEEREWKVSAIILGGSVVSAPIFQMILGRGGLSQFTEVLWTFSIILESLAILPQLSLLRHTQIPTAITSYYLLALGLYRALYIPNWIFRYFDPEDGFYDPVAIIFGILQTALYIDFAWVYYRRQRVKIRENGAVLDGDDFVSGGLLLGWVFGGKKGGAAGRRTGGGWRGTGMSISADEALARADSPSEDELGDELEDEESEDDLEVEGLGGDRDVERGLIGK</sequence>
<keyword evidence="5" id="KW-0256">Endoplasmic reticulum</keyword>
<evidence type="ECO:0000256" key="4">
    <source>
        <dbReference type="ARBA" id="ARBA00022692"/>
    </source>
</evidence>
<evidence type="ECO:0000313" key="14">
    <source>
        <dbReference type="Proteomes" id="UP001447188"/>
    </source>
</evidence>
<accession>A0ABR3GFK0</accession>
<feature type="transmembrane region" description="Helical" evidence="12">
    <location>
        <begin position="38"/>
        <end position="61"/>
    </location>
</feature>
<evidence type="ECO:0000256" key="10">
    <source>
        <dbReference type="ARBA" id="ARBA00023170"/>
    </source>
</evidence>
<comment type="subcellular location">
    <subcellularLocation>
        <location evidence="1">Endoplasmic reticulum membrane</location>
        <topology evidence="1">Multi-pass membrane protein</topology>
    </subcellularLocation>
</comment>
<feature type="compositionally biased region" description="Basic and acidic residues" evidence="11">
    <location>
        <begin position="298"/>
        <end position="310"/>
    </location>
</feature>
<keyword evidence="7" id="KW-0653">Protein transport</keyword>
<evidence type="ECO:0000256" key="9">
    <source>
        <dbReference type="ARBA" id="ARBA00023136"/>
    </source>
</evidence>
<keyword evidence="14" id="KW-1185">Reference proteome</keyword>
<keyword evidence="6" id="KW-0931">ER-Golgi transport</keyword>
<evidence type="ECO:0000256" key="2">
    <source>
        <dbReference type="ARBA" id="ARBA00010120"/>
    </source>
</evidence>
<dbReference type="Proteomes" id="UP001447188">
    <property type="component" value="Unassembled WGS sequence"/>
</dbReference>
<keyword evidence="10" id="KW-0675">Receptor</keyword>
<feature type="transmembrane region" description="Helical" evidence="12">
    <location>
        <begin position="127"/>
        <end position="146"/>
    </location>
</feature>
<comment type="similarity">
    <text evidence="2">Belongs to the ERD2 family.</text>
</comment>
<dbReference type="PANTHER" id="PTHR10585">
    <property type="entry name" value="ER LUMEN PROTEIN RETAINING RECEPTOR"/>
    <property type="match status" value="1"/>
</dbReference>
<gene>
    <name evidence="13" type="ORF">Q9L58_006342</name>
</gene>
<protein>
    <recommendedName>
        <fullName evidence="15">ER lumen protein-retaining receptor</fullName>
    </recommendedName>
</protein>
<keyword evidence="4 12" id="KW-0812">Transmembrane</keyword>
<evidence type="ECO:0000256" key="8">
    <source>
        <dbReference type="ARBA" id="ARBA00022989"/>
    </source>
</evidence>
<evidence type="ECO:0000256" key="3">
    <source>
        <dbReference type="ARBA" id="ARBA00022448"/>
    </source>
</evidence>
<organism evidence="13 14">
    <name type="scientific">Discina gigas</name>
    <dbReference type="NCBI Taxonomy" id="1032678"/>
    <lineage>
        <taxon>Eukaryota</taxon>
        <taxon>Fungi</taxon>
        <taxon>Dikarya</taxon>
        <taxon>Ascomycota</taxon>
        <taxon>Pezizomycotina</taxon>
        <taxon>Pezizomycetes</taxon>
        <taxon>Pezizales</taxon>
        <taxon>Discinaceae</taxon>
        <taxon>Discina</taxon>
    </lineage>
</organism>
<evidence type="ECO:0008006" key="15">
    <source>
        <dbReference type="Google" id="ProtNLM"/>
    </source>
</evidence>
<proteinExistence type="inferred from homology"/>
<name>A0ABR3GFK0_9PEZI</name>
<evidence type="ECO:0000256" key="7">
    <source>
        <dbReference type="ARBA" id="ARBA00022927"/>
    </source>
</evidence>
<evidence type="ECO:0000256" key="6">
    <source>
        <dbReference type="ARBA" id="ARBA00022892"/>
    </source>
</evidence>
<comment type="caution">
    <text evidence="13">The sequence shown here is derived from an EMBL/GenBank/DDBJ whole genome shotgun (WGS) entry which is preliminary data.</text>
</comment>
<feature type="transmembrane region" description="Helical" evidence="12">
    <location>
        <begin position="188"/>
        <end position="209"/>
    </location>
</feature>
<keyword evidence="3" id="KW-0813">Transport</keyword>
<evidence type="ECO:0000256" key="11">
    <source>
        <dbReference type="SAM" id="MobiDB-lite"/>
    </source>
</evidence>
<feature type="transmembrane region" description="Helical" evidence="12">
    <location>
        <begin position="96"/>
        <end position="115"/>
    </location>
</feature>
<keyword evidence="8 12" id="KW-1133">Transmembrane helix</keyword>
<evidence type="ECO:0000256" key="1">
    <source>
        <dbReference type="ARBA" id="ARBA00004477"/>
    </source>
</evidence>
<evidence type="ECO:0000313" key="13">
    <source>
        <dbReference type="EMBL" id="KAL0634746.1"/>
    </source>
</evidence>